<dbReference type="Proteomes" id="UP000290289">
    <property type="component" value="Chromosome 10"/>
</dbReference>
<name>A0A498IVV3_MALDO</name>
<dbReference type="InterPro" id="IPR058580">
    <property type="entry name" value="DUF2828"/>
</dbReference>
<sequence>MTLGGLALPQKLCMSSLFGSDQIIIEDEEEEEEDITELEFESGLELESANTNPCICCVNSSYRQKASASSHRYLNQQLLPLAWSHSPLTTLKLIRYLGQTTDYELFYNALLWLHHNHPKTLASNIEPLAGNSGRNFVEIIYRLVLLQVISSQHSNSEDVRCRIRDKTIAIANKAAEMYHRDLDFQFLHDRFRIFL</sequence>
<dbReference type="PANTHER" id="PTHR31373">
    <property type="entry name" value="OS06G0652100 PROTEIN"/>
    <property type="match status" value="1"/>
</dbReference>
<dbReference type="PANTHER" id="PTHR31373:SF17">
    <property type="entry name" value="OS06G0652100 PROTEIN"/>
    <property type="match status" value="1"/>
</dbReference>
<evidence type="ECO:0000259" key="1">
    <source>
        <dbReference type="Pfam" id="PF11443"/>
    </source>
</evidence>
<keyword evidence="3" id="KW-1185">Reference proteome</keyword>
<gene>
    <name evidence="2" type="ORF">DVH24_009344</name>
</gene>
<evidence type="ECO:0000313" key="3">
    <source>
        <dbReference type="Proteomes" id="UP000290289"/>
    </source>
</evidence>
<reference evidence="2 3" key="1">
    <citation type="submission" date="2018-10" db="EMBL/GenBank/DDBJ databases">
        <title>A high-quality apple genome assembly.</title>
        <authorList>
            <person name="Hu J."/>
        </authorList>
    </citation>
    <scope>NUCLEOTIDE SEQUENCE [LARGE SCALE GENOMIC DNA]</scope>
    <source>
        <strain evidence="3">cv. HFTH1</strain>
        <tissue evidence="2">Young leaf</tissue>
    </source>
</reference>
<proteinExistence type="predicted"/>
<dbReference type="InterPro" id="IPR011205">
    <property type="entry name" value="UCP015417_vWA"/>
</dbReference>
<organism evidence="2 3">
    <name type="scientific">Malus domestica</name>
    <name type="common">Apple</name>
    <name type="synonym">Pyrus malus</name>
    <dbReference type="NCBI Taxonomy" id="3750"/>
    <lineage>
        <taxon>Eukaryota</taxon>
        <taxon>Viridiplantae</taxon>
        <taxon>Streptophyta</taxon>
        <taxon>Embryophyta</taxon>
        <taxon>Tracheophyta</taxon>
        <taxon>Spermatophyta</taxon>
        <taxon>Magnoliopsida</taxon>
        <taxon>eudicotyledons</taxon>
        <taxon>Gunneridae</taxon>
        <taxon>Pentapetalae</taxon>
        <taxon>rosids</taxon>
        <taxon>fabids</taxon>
        <taxon>Rosales</taxon>
        <taxon>Rosaceae</taxon>
        <taxon>Amygdaloideae</taxon>
        <taxon>Maleae</taxon>
        <taxon>Malus</taxon>
    </lineage>
</organism>
<accession>A0A498IVV3</accession>
<protein>
    <recommendedName>
        <fullName evidence="1">DUF2828 domain-containing protein</fullName>
    </recommendedName>
</protein>
<dbReference type="EMBL" id="RDQH01000336">
    <property type="protein sequence ID" value="RXH85523.1"/>
    <property type="molecule type" value="Genomic_DNA"/>
</dbReference>
<feature type="domain" description="DUF2828" evidence="1">
    <location>
        <begin position="75"/>
        <end position="129"/>
    </location>
</feature>
<dbReference type="Pfam" id="PF11443">
    <property type="entry name" value="DUF2828"/>
    <property type="match status" value="1"/>
</dbReference>
<evidence type="ECO:0000313" key="2">
    <source>
        <dbReference type="EMBL" id="RXH85523.1"/>
    </source>
</evidence>
<comment type="caution">
    <text evidence="2">The sequence shown here is derived from an EMBL/GenBank/DDBJ whole genome shotgun (WGS) entry which is preliminary data.</text>
</comment>
<dbReference type="AlphaFoldDB" id="A0A498IVV3"/>